<dbReference type="Pfam" id="PF02518">
    <property type="entry name" value="HATPase_c"/>
    <property type="match status" value="1"/>
</dbReference>
<dbReference type="Gene3D" id="3.30.450.20">
    <property type="entry name" value="PAS domain"/>
    <property type="match status" value="4"/>
</dbReference>
<dbReference type="CDD" id="cd00130">
    <property type="entry name" value="PAS"/>
    <property type="match status" value="2"/>
</dbReference>
<feature type="transmembrane region" description="Helical" evidence="11">
    <location>
        <begin position="93"/>
        <end position="118"/>
    </location>
</feature>
<dbReference type="PANTHER" id="PTHR43304">
    <property type="entry name" value="PHYTOCHROME-LIKE PROTEIN CPH1"/>
    <property type="match status" value="1"/>
</dbReference>
<dbReference type="Pfam" id="PF03924">
    <property type="entry name" value="CHASE"/>
    <property type="match status" value="1"/>
</dbReference>
<evidence type="ECO:0000256" key="8">
    <source>
        <dbReference type="ARBA" id="ARBA00022777"/>
    </source>
</evidence>
<dbReference type="SMART" id="SM00086">
    <property type="entry name" value="PAC"/>
    <property type="match status" value="4"/>
</dbReference>
<evidence type="ECO:0000256" key="5">
    <source>
        <dbReference type="ARBA" id="ARBA00022553"/>
    </source>
</evidence>
<feature type="domain" description="PAC" evidence="14">
    <location>
        <begin position="985"/>
        <end position="1037"/>
    </location>
</feature>
<feature type="domain" description="PAS" evidence="13">
    <location>
        <begin position="779"/>
        <end position="825"/>
    </location>
</feature>
<organism evidence="16 17">
    <name type="scientific">Saccharophagus degradans</name>
    <dbReference type="NCBI Taxonomy" id="86304"/>
    <lineage>
        <taxon>Bacteria</taxon>
        <taxon>Pseudomonadati</taxon>
        <taxon>Pseudomonadota</taxon>
        <taxon>Gammaproteobacteria</taxon>
        <taxon>Cellvibrionales</taxon>
        <taxon>Cellvibrionaceae</taxon>
        <taxon>Saccharophagus</taxon>
    </lineage>
</organism>
<comment type="catalytic activity">
    <reaction evidence="1">
        <text>ATP + protein L-histidine = ADP + protein N-phospho-L-histidine.</text>
        <dbReference type="EC" id="2.7.13.3"/>
    </reaction>
</comment>
<evidence type="ECO:0000259" key="12">
    <source>
        <dbReference type="PROSITE" id="PS50109"/>
    </source>
</evidence>
<dbReference type="Pfam" id="PF05231">
    <property type="entry name" value="MASE1"/>
    <property type="match status" value="1"/>
</dbReference>
<dbReference type="GO" id="GO:0005886">
    <property type="term" value="C:plasma membrane"/>
    <property type="evidence" value="ECO:0007669"/>
    <property type="project" value="UniProtKB-SubCell"/>
</dbReference>
<dbReference type="InterPro" id="IPR013655">
    <property type="entry name" value="PAS_fold_3"/>
</dbReference>
<dbReference type="SMART" id="SM01079">
    <property type="entry name" value="CHASE"/>
    <property type="match status" value="1"/>
</dbReference>
<evidence type="ECO:0000256" key="11">
    <source>
        <dbReference type="SAM" id="Phobius"/>
    </source>
</evidence>
<evidence type="ECO:0000256" key="1">
    <source>
        <dbReference type="ARBA" id="ARBA00000085"/>
    </source>
</evidence>
<dbReference type="SMART" id="SM00091">
    <property type="entry name" value="PAS"/>
    <property type="match status" value="3"/>
</dbReference>
<dbReference type="PROSITE" id="PS50839">
    <property type="entry name" value="CHASE"/>
    <property type="match status" value="1"/>
</dbReference>
<dbReference type="Pfam" id="PF00989">
    <property type="entry name" value="PAS"/>
    <property type="match status" value="2"/>
</dbReference>
<dbReference type="Proteomes" id="UP001169760">
    <property type="component" value="Unassembled WGS sequence"/>
</dbReference>
<dbReference type="PROSITE" id="PS50112">
    <property type="entry name" value="PAS"/>
    <property type="match status" value="1"/>
</dbReference>
<evidence type="ECO:0000256" key="10">
    <source>
        <dbReference type="ARBA" id="ARBA00023136"/>
    </source>
</evidence>
<dbReference type="InterPro" id="IPR003594">
    <property type="entry name" value="HATPase_dom"/>
</dbReference>
<dbReference type="InterPro" id="IPR035965">
    <property type="entry name" value="PAS-like_dom_sf"/>
</dbReference>
<dbReference type="GO" id="GO:0006355">
    <property type="term" value="P:regulation of DNA-templated transcription"/>
    <property type="evidence" value="ECO:0007669"/>
    <property type="project" value="InterPro"/>
</dbReference>
<dbReference type="InterPro" id="IPR001610">
    <property type="entry name" value="PAC"/>
</dbReference>
<dbReference type="InterPro" id="IPR036890">
    <property type="entry name" value="HATPase_C_sf"/>
</dbReference>
<dbReference type="RefSeq" id="WP_303493141.1">
    <property type="nucleotide sequence ID" value="NZ_JAUOPB010000009.1"/>
</dbReference>
<comment type="subcellular location">
    <subcellularLocation>
        <location evidence="2">Cell membrane</location>
        <topology evidence="2">Multi-pass membrane protein</topology>
    </subcellularLocation>
</comment>
<comment type="caution">
    <text evidence="16">The sequence shown here is derived from an EMBL/GenBank/DDBJ whole genome shotgun (WGS) entry which is preliminary data.</text>
</comment>
<evidence type="ECO:0000259" key="14">
    <source>
        <dbReference type="PROSITE" id="PS50113"/>
    </source>
</evidence>
<dbReference type="AlphaFoldDB" id="A0AAW7X7B6"/>
<dbReference type="Gene3D" id="3.30.450.350">
    <property type="entry name" value="CHASE domain"/>
    <property type="match status" value="1"/>
</dbReference>
<dbReference type="EC" id="2.7.13.3" evidence="3"/>
<keyword evidence="4" id="KW-1003">Cell membrane</keyword>
<dbReference type="InterPro" id="IPR042240">
    <property type="entry name" value="CHASE_sf"/>
</dbReference>
<dbReference type="InterPro" id="IPR005467">
    <property type="entry name" value="His_kinase_dom"/>
</dbReference>
<dbReference type="SUPFAM" id="SSF55874">
    <property type="entry name" value="ATPase domain of HSP90 chaperone/DNA topoisomerase II/histidine kinase"/>
    <property type="match status" value="1"/>
</dbReference>
<reference evidence="16" key="1">
    <citation type="submission" date="2023-07" db="EMBL/GenBank/DDBJ databases">
        <title>Genome content predicts the carbon catabolic preferences of heterotrophic bacteria.</title>
        <authorList>
            <person name="Gralka M."/>
        </authorList>
    </citation>
    <scope>NUCLEOTIDE SEQUENCE</scope>
    <source>
        <strain evidence="16">I3M17_2</strain>
    </source>
</reference>
<dbReference type="PROSITE" id="PS50109">
    <property type="entry name" value="HIS_KIN"/>
    <property type="match status" value="1"/>
</dbReference>
<evidence type="ECO:0000256" key="6">
    <source>
        <dbReference type="ARBA" id="ARBA00022679"/>
    </source>
</evidence>
<accession>A0AAW7X7B6</accession>
<dbReference type="InterPro" id="IPR007895">
    <property type="entry name" value="MASE1"/>
</dbReference>
<keyword evidence="7 11" id="KW-0812">Transmembrane</keyword>
<feature type="transmembrane region" description="Helical" evidence="11">
    <location>
        <begin position="203"/>
        <end position="223"/>
    </location>
</feature>
<gene>
    <name evidence="16" type="ORF">Q4521_13425</name>
</gene>
<dbReference type="InterPro" id="IPR052162">
    <property type="entry name" value="Sensor_kinase/Photoreceptor"/>
</dbReference>
<dbReference type="Gene3D" id="2.10.70.100">
    <property type="match status" value="1"/>
</dbReference>
<keyword evidence="10 11" id="KW-0472">Membrane</keyword>
<evidence type="ECO:0000259" key="15">
    <source>
        <dbReference type="PROSITE" id="PS50839"/>
    </source>
</evidence>
<keyword evidence="8" id="KW-0418">Kinase</keyword>
<feature type="transmembrane region" description="Helical" evidence="11">
    <location>
        <begin position="63"/>
        <end position="81"/>
    </location>
</feature>
<protein>
    <recommendedName>
        <fullName evidence="3">histidine kinase</fullName>
        <ecNumber evidence="3">2.7.13.3</ecNumber>
    </recommendedName>
</protein>
<keyword evidence="9 11" id="KW-1133">Transmembrane helix</keyword>
<feature type="transmembrane region" description="Helical" evidence="11">
    <location>
        <begin position="493"/>
        <end position="512"/>
    </location>
</feature>
<feature type="transmembrane region" description="Helical" evidence="11">
    <location>
        <begin position="130"/>
        <end position="157"/>
    </location>
</feature>
<dbReference type="Pfam" id="PF08447">
    <property type="entry name" value="PAS_3"/>
    <property type="match status" value="1"/>
</dbReference>
<name>A0AAW7X7B6_9GAMM</name>
<dbReference type="NCBIfam" id="TIGR00229">
    <property type="entry name" value="sensory_box"/>
    <property type="match status" value="2"/>
</dbReference>
<feature type="domain" description="PAC" evidence="14">
    <location>
        <begin position="606"/>
        <end position="660"/>
    </location>
</feature>
<dbReference type="Gene3D" id="3.30.565.10">
    <property type="entry name" value="Histidine kinase-like ATPase, C-terminal domain"/>
    <property type="match status" value="1"/>
</dbReference>
<evidence type="ECO:0000256" key="4">
    <source>
        <dbReference type="ARBA" id="ARBA00022475"/>
    </source>
</evidence>
<keyword evidence="6" id="KW-0808">Transferase</keyword>
<dbReference type="PANTHER" id="PTHR43304:SF1">
    <property type="entry name" value="PAC DOMAIN-CONTAINING PROTEIN"/>
    <property type="match status" value="1"/>
</dbReference>
<keyword evidence="5" id="KW-0597">Phosphoprotein</keyword>
<feature type="transmembrane region" description="Helical" evidence="11">
    <location>
        <begin position="169"/>
        <end position="191"/>
    </location>
</feature>
<dbReference type="InterPro" id="IPR006189">
    <property type="entry name" value="CHASE_dom"/>
</dbReference>
<dbReference type="SUPFAM" id="SSF55785">
    <property type="entry name" value="PYP-like sensor domain (PAS domain)"/>
    <property type="match status" value="4"/>
</dbReference>
<evidence type="ECO:0000313" key="17">
    <source>
        <dbReference type="Proteomes" id="UP001169760"/>
    </source>
</evidence>
<dbReference type="InterPro" id="IPR013767">
    <property type="entry name" value="PAS_fold"/>
</dbReference>
<feature type="domain" description="Histidine kinase" evidence="12">
    <location>
        <begin position="1055"/>
        <end position="1275"/>
    </location>
</feature>
<evidence type="ECO:0000256" key="2">
    <source>
        <dbReference type="ARBA" id="ARBA00004651"/>
    </source>
</evidence>
<evidence type="ECO:0000259" key="13">
    <source>
        <dbReference type="PROSITE" id="PS50112"/>
    </source>
</evidence>
<dbReference type="InterPro" id="IPR000700">
    <property type="entry name" value="PAS-assoc_C"/>
</dbReference>
<evidence type="ECO:0000256" key="7">
    <source>
        <dbReference type="ARBA" id="ARBA00022692"/>
    </source>
</evidence>
<evidence type="ECO:0000256" key="9">
    <source>
        <dbReference type="ARBA" id="ARBA00022989"/>
    </source>
</evidence>
<feature type="domain" description="CHASE" evidence="15">
    <location>
        <begin position="266"/>
        <end position="398"/>
    </location>
</feature>
<dbReference type="InterPro" id="IPR000014">
    <property type="entry name" value="PAS"/>
</dbReference>
<dbReference type="EMBL" id="JAUOPB010000009">
    <property type="protein sequence ID" value="MDO6423475.1"/>
    <property type="molecule type" value="Genomic_DNA"/>
</dbReference>
<sequence length="1275" mass="142305">MINWLGNESTEMRFDAAQIAVVAVAYHALAQLGLYFAIPPGFATVFWPASGVALAAVMLRGPWMMLGVLLGSFSVNLYISLQLNDFAIGAANVMVALGIACSSALQAGLGAWLISCWLKRQNGRLTQLRHLLVLVGLGGPVGCMLAATGGTTILVVTGVMLPEQWWHNWVMWWLGDTLGVVVIAPALVIVAQSPKSVSILRKTQVCIPLAVLFILLAFGYSRFESHTLERFDKEINNLTDGAYLDVQSKLMDYERSLVGVVSLFRSSEYVTDEEFANHTIPLINSSPSLVALQWVPRVTRDQLAAFVAQARSNELPTYTIHNAENIELTETAERDVFYPVRYVRPLQGNDMVLGFDMYSNQVRRNVIDLVLTSGRSVASAPIDLLQLDNEKGFLIIFPQHPAKSKNIIVGVFKVRPVFRTVTHQLASFPLDLTVTDANSGDEVFQWGGKSAGVNHLIEDRFSVVKTVAFGQRTWIMKFTPPLELISGYLYRNMAPLLIAAIAFIGLSSLFLLSTALSAMTLEDELQTKESDLKEEENFLNTVLNNLPCYVDVREAETLSCVKLNRLAKEFWQINTSERGLGYDAFYDSEEATFQREEDLRTIKTGNKIEIGIRKIATPNGYKWLKAKKVPIFDGNNNIKYVLSIYDDVTEQKEEHETFNSVVENLPNALLIVNEYSRIEYANPAAYKKFPLDRKLTPLSRIIPEKFHHKHAELFKQFIAQPESKQMAPGRDLLAVDINGEEIPVEITLTSLVWLGRACVMATIHDLSDRHRAEQAEIEAKHFFSSLLNDMGESIWSVNAEGIATYVNPALCEQLGYSADELVGKNVDHLIGASEQNDNLLASLNPVYVAMHKQDKVVERNKTLIAKNKRAVPVDYIVTPQINLAGGIEGAVVVAADVSERIAALERLQAQHELISLGLDASGLGSWQWIADIDQIICDDNLHRIFGMPIGTFVGGYREFLALVHPDDRERVETVTNKHSHTTNLYEIIYRIVRPDGLVRWIHVRAKYLIDKAANPIKMQGVAWDCTSNKQMELELKKNEKTIDGVNKQFVDYSDMVNKQVLQPTQQAVEVGEQLLRNLEKLSTEEMANTLRELNYINASIVHRVSDLSLYAAIVGARDSKEPVETVEIVNNLLNTLLPIFKVANIDCRIETPLPRVNASAQYLEEIFKRLIDNAITHNNSEVKKVRIGCGVRDGQPVFYVADNGKGLSAADKQRWFTDSKVSMKNESTQDKSAQDKSPADEPMSLIIVATIVDKLNGKLWAEDEEGRGTVVYFAV</sequence>
<evidence type="ECO:0000256" key="3">
    <source>
        <dbReference type="ARBA" id="ARBA00012438"/>
    </source>
</evidence>
<evidence type="ECO:0000313" key="16">
    <source>
        <dbReference type="EMBL" id="MDO6423475.1"/>
    </source>
</evidence>
<dbReference type="PROSITE" id="PS50113">
    <property type="entry name" value="PAC"/>
    <property type="match status" value="2"/>
</dbReference>
<dbReference type="GO" id="GO:0004673">
    <property type="term" value="F:protein histidine kinase activity"/>
    <property type="evidence" value="ECO:0007669"/>
    <property type="project" value="UniProtKB-EC"/>
</dbReference>
<proteinExistence type="predicted"/>
<dbReference type="GO" id="GO:0007165">
    <property type="term" value="P:signal transduction"/>
    <property type="evidence" value="ECO:0007669"/>
    <property type="project" value="UniProtKB-ARBA"/>
</dbReference>